<organism evidence="6">
    <name type="scientific">marine sediment metagenome</name>
    <dbReference type="NCBI Taxonomy" id="412755"/>
    <lineage>
        <taxon>unclassified sequences</taxon>
        <taxon>metagenomes</taxon>
        <taxon>ecological metagenomes</taxon>
    </lineage>
</organism>
<dbReference type="Pfam" id="PF13607">
    <property type="entry name" value="Succ_CoA_lig"/>
    <property type="match status" value="1"/>
</dbReference>
<reference evidence="6" key="1">
    <citation type="journal article" date="2014" name="Front. Microbiol.">
        <title>High frequency of phylogenetically diverse reductive dehalogenase-homologous genes in deep subseafloor sedimentary metagenomes.</title>
        <authorList>
            <person name="Kawai M."/>
            <person name="Futagami T."/>
            <person name="Toyoda A."/>
            <person name="Takaki Y."/>
            <person name="Nishi S."/>
            <person name="Hori S."/>
            <person name="Arai W."/>
            <person name="Tsubouchi T."/>
            <person name="Morono Y."/>
            <person name="Uchiyama I."/>
            <person name="Ito T."/>
            <person name="Fujiyama A."/>
            <person name="Inagaki F."/>
            <person name="Takami H."/>
        </authorList>
    </citation>
    <scope>NUCLEOTIDE SEQUENCE</scope>
    <source>
        <strain evidence="6">Expedition CK06-06</strain>
    </source>
</reference>
<keyword evidence="2" id="KW-0547">Nucleotide-binding</keyword>
<dbReference type="Gene3D" id="3.40.50.261">
    <property type="entry name" value="Succinyl-CoA synthetase domains"/>
    <property type="match status" value="2"/>
</dbReference>
<evidence type="ECO:0000256" key="1">
    <source>
        <dbReference type="ARBA" id="ARBA00022598"/>
    </source>
</evidence>
<dbReference type="PANTHER" id="PTHR43334:SF1">
    <property type="entry name" value="3-HYDROXYPROPIONATE--COA LIGASE [ADP-FORMING]"/>
    <property type="match status" value="1"/>
</dbReference>
<feature type="non-terminal residue" evidence="6">
    <location>
        <position position="275"/>
    </location>
</feature>
<dbReference type="SUPFAM" id="SSF52210">
    <property type="entry name" value="Succinyl-CoA synthetase domains"/>
    <property type="match status" value="2"/>
</dbReference>
<proteinExistence type="predicted"/>
<dbReference type="Pfam" id="PF13549">
    <property type="entry name" value="ATP-grasp_5"/>
    <property type="match status" value="1"/>
</dbReference>
<dbReference type="InterPro" id="IPR016102">
    <property type="entry name" value="Succinyl-CoA_synth-like"/>
</dbReference>
<accession>X1H6T5</accession>
<gene>
    <name evidence="6" type="ORF">S03H2_39540</name>
</gene>
<dbReference type="EMBL" id="BARU01024457">
    <property type="protein sequence ID" value="GAH49549.1"/>
    <property type="molecule type" value="Genomic_DNA"/>
</dbReference>
<evidence type="ECO:0000259" key="4">
    <source>
        <dbReference type="Pfam" id="PF13607"/>
    </source>
</evidence>
<keyword evidence="3" id="KW-0067">ATP-binding</keyword>
<sequence>AAASHTGSLAGSDEICDAAFEQAGIIRCDNIEEMFNNAIAFAYQPLPENKRIAIITNAGGPGVLTTDAAIDEGLELAGFSEETTKILKKNLPATANIKNPIDVIGDARDDRYNIAMSNAFKDDNVDGVFVILTPQSMTDIDLIAREVVKVSGQYNNKPVYTSFMGEADVSVGIDILQRNKIPHYSLPENMCKSFACVYKFKKRSNHKAEEPKVFAEIDKIMAHTVLDEAIKTGRSYLPEEESIRIIESYGLPVLENGVANSKEQAVHIADKIDYP</sequence>
<name>X1H6T5_9ZZZZ</name>
<dbReference type="Pfam" id="PF19045">
    <property type="entry name" value="Ligase_CoA_2"/>
    <property type="match status" value="1"/>
</dbReference>
<dbReference type="SUPFAM" id="SSF56059">
    <property type="entry name" value="Glutathione synthetase ATP-binding domain-like"/>
    <property type="match status" value="1"/>
</dbReference>
<evidence type="ECO:0000256" key="3">
    <source>
        <dbReference type="ARBA" id="ARBA00022840"/>
    </source>
</evidence>
<dbReference type="PANTHER" id="PTHR43334">
    <property type="entry name" value="ACETATE--COA LIGASE [ADP-FORMING]"/>
    <property type="match status" value="1"/>
</dbReference>
<feature type="non-terminal residue" evidence="6">
    <location>
        <position position="1"/>
    </location>
</feature>
<feature type="domain" description="Ligase-CoA" evidence="5">
    <location>
        <begin position="53"/>
        <end position="188"/>
    </location>
</feature>
<evidence type="ECO:0008006" key="7">
    <source>
        <dbReference type="Google" id="ProtNLM"/>
    </source>
</evidence>
<dbReference type="InterPro" id="IPR043938">
    <property type="entry name" value="Ligase_CoA_dom"/>
</dbReference>
<dbReference type="InterPro" id="IPR051538">
    <property type="entry name" value="Acyl-CoA_Synth/Transferase"/>
</dbReference>
<dbReference type="GO" id="GO:0005524">
    <property type="term" value="F:ATP binding"/>
    <property type="evidence" value="ECO:0007669"/>
    <property type="project" value="UniProtKB-KW"/>
</dbReference>
<dbReference type="InterPro" id="IPR032875">
    <property type="entry name" value="Succ_CoA_lig_flav_dom"/>
</dbReference>
<protein>
    <recommendedName>
        <fullName evidence="7">Ligase-CoA domain-containing protein</fullName>
    </recommendedName>
</protein>
<dbReference type="AlphaFoldDB" id="X1H6T5"/>
<evidence type="ECO:0000259" key="5">
    <source>
        <dbReference type="Pfam" id="PF19045"/>
    </source>
</evidence>
<evidence type="ECO:0000313" key="6">
    <source>
        <dbReference type="EMBL" id="GAH49549.1"/>
    </source>
</evidence>
<feature type="domain" description="Succinyl-CoA synthetase-like flavodoxin" evidence="4">
    <location>
        <begin position="1"/>
        <end position="38"/>
    </location>
</feature>
<comment type="caution">
    <text evidence="6">The sequence shown here is derived from an EMBL/GenBank/DDBJ whole genome shotgun (WGS) entry which is preliminary data.</text>
</comment>
<keyword evidence="1" id="KW-0436">Ligase</keyword>
<evidence type="ECO:0000256" key="2">
    <source>
        <dbReference type="ARBA" id="ARBA00022741"/>
    </source>
</evidence>
<dbReference type="GO" id="GO:0043758">
    <property type="term" value="F:acetate-CoA ligase (ADP-forming) activity"/>
    <property type="evidence" value="ECO:0007669"/>
    <property type="project" value="InterPro"/>
</dbReference>